<sequence length="89" mass="10294">MLEYYREYRSMIHMAFDYEVSEATVSRTIKEIESVLLKSGKFSLPSKKALYEEGDIELEYILIDATECPVERPKKSKDDAIVGKRSNIP</sequence>
<gene>
    <name evidence="2" type="ORF">HELGO_WM2297</name>
</gene>
<name>A0A6S6RYB4_9BACT</name>
<dbReference type="AlphaFoldDB" id="A0A6S6RYB4"/>
<reference evidence="2" key="1">
    <citation type="submission" date="2020-01" db="EMBL/GenBank/DDBJ databases">
        <authorList>
            <person name="Meier V. D."/>
            <person name="Meier V D."/>
        </authorList>
    </citation>
    <scope>NUCLEOTIDE SEQUENCE</scope>
    <source>
        <strain evidence="2">HLG_WM_MAG_06</strain>
    </source>
</reference>
<dbReference type="EMBL" id="CACVAP010000011">
    <property type="protein sequence ID" value="CAA6798811.1"/>
    <property type="molecule type" value="Genomic_DNA"/>
</dbReference>
<feature type="domain" description="Transposase Helix-turn-helix" evidence="1">
    <location>
        <begin position="2"/>
        <end position="41"/>
    </location>
</feature>
<protein>
    <submittedName>
        <fullName evidence="2">Transposase</fullName>
    </submittedName>
</protein>
<proteinExistence type="predicted"/>
<dbReference type="Pfam" id="PF13613">
    <property type="entry name" value="HTH_Tnp_4"/>
    <property type="match status" value="1"/>
</dbReference>
<dbReference type="InterPro" id="IPR027805">
    <property type="entry name" value="Transposase_HTH_dom"/>
</dbReference>
<evidence type="ECO:0000313" key="2">
    <source>
        <dbReference type="EMBL" id="CAA6798811.1"/>
    </source>
</evidence>
<evidence type="ECO:0000259" key="1">
    <source>
        <dbReference type="Pfam" id="PF13613"/>
    </source>
</evidence>
<accession>A0A6S6RYB4</accession>
<organism evidence="2">
    <name type="scientific">uncultured Sulfurovum sp</name>
    <dbReference type="NCBI Taxonomy" id="269237"/>
    <lineage>
        <taxon>Bacteria</taxon>
        <taxon>Pseudomonadati</taxon>
        <taxon>Campylobacterota</taxon>
        <taxon>Epsilonproteobacteria</taxon>
        <taxon>Campylobacterales</taxon>
        <taxon>Sulfurovaceae</taxon>
        <taxon>Sulfurovum</taxon>
        <taxon>environmental samples</taxon>
    </lineage>
</organism>